<dbReference type="Proteomes" id="UP000702952">
    <property type="component" value="Unassembled WGS sequence"/>
</dbReference>
<protein>
    <recommendedName>
        <fullName evidence="2">alanine dehydrogenase</fullName>
        <ecNumber evidence="2">1.4.1.1</ecNumber>
    </recommendedName>
</protein>
<dbReference type="AlphaFoldDB" id="A0AA44FBU2"/>
<dbReference type="Gene3D" id="3.40.50.720">
    <property type="entry name" value="NAD(P)-binding Rossmann-like Domain"/>
    <property type="match status" value="2"/>
</dbReference>
<dbReference type="PANTHER" id="PTHR42795">
    <property type="entry name" value="ALANINE DEHYDROGENASE"/>
    <property type="match status" value="1"/>
</dbReference>
<dbReference type="Pfam" id="PF01262">
    <property type="entry name" value="AlaDh_PNT_C"/>
    <property type="match status" value="1"/>
</dbReference>
<evidence type="ECO:0000313" key="6">
    <source>
        <dbReference type="EMBL" id="NTC32070.1"/>
    </source>
</evidence>
<dbReference type="InterPro" id="IPR036291">
    <property type="entry name" value="NAD(P)-bd_dom_sf"/>
</dbReference>
<dbReference type="SUPFAM" id="SSF52283">
    <property type="entry name" value="Formate/glycerate dehydrogenase catalytic domain-like"/>
    <property type="match status" value="1"/>
</dbReference>
<accession>A0AA44FBU2</accession>
<reference evidence="6" key="1">
    <citation type="journal article" date="2020" name="Science">
        <title>Unexpected conservation and global transmission of agrobacterial virulence plasmids.</title>
        <authorList>
            <person name="Weisberg A.J."/>
            <person name="Davis E.W. 2nd"/>
            <person name="Tabima J."/>
            <person name="Belcher M.S."/>
            <person name="Miller M."/>
            <person name="Kuo C.H."/>
            <person name="Loper J.E."/>
            <person name="Grunwald N.J."/>
            <person name="Putnam M.L."/>
            <person name="Chang J.H."/>
        </authorList>
    </citation>
    <scope>NUCLEOTIDE SEQUENCE</scope>
    <source>
        <strain evidence="6">17-1853-1a</strain>
    </source>
</reference>
<dbReference type="InterPro" id="IPR008141">
    <property type="entry name" value="Ala_DH"/>
</dbReference>
<dbReference type="Pfam" id="PF05222">
    <property type="entry name" value="AlaDh_PNT_N"/>
    <property type="match status" value="1"/>
</dbReference>
<dbReference type="PANTHER" id="PTHR42795:SF1">
    <property type="entry name" value="ALANINE DEHYDROGENASE"/>
    <property type="match status" value="1"/>
</dbReference>
<evidence type="ECO:0000256" key="1">
    <source>
        <dbReference type="ARBA" id="ARBA00005689"/>
    </source>
</evidence>
<evidence type="ECO:0000256" key="2">
    <source>
        <dbReference type="ARBA" id="ARBA00012897"/>
    </source>
</evidence>
<dbReference type="SUPFAM" id="SSF51735">
    <property type="entry name" value="NAD(P)-binding Rossmann-fold domains"/>
    <property type="match status" value="1"/>
</dbReference>
<dbReference type="GO" id="GO:0005886">
    <property type="term" value="C:plasma membrane"/>
    <property type="evidence" value="ECO:0007669"/>
    <property type="project" value="TreeGrafter"/>
</dbReference>
<comment type="caution">
    <text evidence="6">The sequence shown here is derived from an EMBL/GenBank/DDBJ whole genome shotgun (WGS) entry which is preliminary data.</text>
</comment>
<evidence type="ECO:0000256" key="3">
    <source>
        <dbReference type="ARBA" id="ARBA00023002"/>
    </source>
</evidence>
<sequence length="379" mass="41096">MKPSVSILKETRDADKRVILLPGSVRQFVASGFDVYVEKDAGLGLDIPDSGYVDAGAKVVSTEEAWTVSPFILKYKYPSPVERSYLCRPLHIAAHFYPGENYDLTQLLKENSVTAYSYEYFRADDGSFPLMTPDSEISGKLAVMFGARQLLSSQGGRGILLASLPGVPSPKVVVIGHGNVGAAAARTAAALGNDVTVFGHRAESLRRFQATVSPSVKCQLISEEALAREIPDADLVIGAVLISTYDTPALITEDLVRRMKKGSVIVDVTCGYGSGFMPTADRMTRLGAPPYEVHGVWHYKDPVMPTQVHRTSATAASNNHVPYLINLGRSIFDNSFKDPVSERAKFTDRGEIVHPDVLSDFALIEELAAKTNGLEAHHG</sequence>
<dbReference type="EC" id="1.4.1.1" evidence="2"/>
<evidence type="ECO:0000313" key="7">
    <source>
        <dbReference type="Proteomes" id="UP000702952"/>
    </source>
</evidence>
<dbReference type="CDD" id="cd05305">
    <property type="entry name" value="L-AlaDH"/>
    <property type="match status" value="1"/>
</dbReference>
<feature type="domain" description="Alanine dehydrogenase/pyridine nucleotide transhydrogenase N-terminal" evidence="5">
    <location>
        <begin position="6"/>
        <end position="138"/>
    </location>
</feature>
<dbReference type="GO" id="GO:0000286">
    <property type="term" value="F:alanine dehydrogenase activity"/>
    <property type="evidence" value="ECO:0007669"/>
    <property type="project" value="UniProtKB-EC"/>
</dbReference>
<evidence type="ECO:0000259" key="5">
    <source>
        <dbReference type="SMART" id="SM01003"/>
    </source>
</evidence>
<evidence type="ECO:0000259" key="4">
    <source>
        <dbReference type="SMART" id="SM01002"/>
    </source>
</evidence>
<dbReference type="SMART" id="SM01003">
    <property type="entry name" value="AlaDh_PNT_N"/>
    <property type="match status" value="1"/>
</dbReference>
<feature type="domain" description="Alanine dehydrogenase/pyridine nucleotide transhydrogenase NAD(H)-binding" evidence="4">
    <location>
        <begin position="150"/>
        <end position="300"/>
    </location>
</feature>
<dbReference type="GO" id="GO:0042853">
    <property type="term" value="P:L-alanine catabolic process"/>
    <property type="evidence" value="ECO:0007669"/>
    <property type="project" value="InterPro"/>
</dbReference>
<gene>
    <name evidence="6" type="ORF">G6M46_28420</name>
</gene>
<organism evidence="6 7">
    <name type="scientific">Agrobacterium tumefaciens</name>
    <dbReference type="NCBI Taxonomy" id="358"/>
    <lineage>
        <taxon>Bacteria</taxon>
        <taxon>Pseudomonadati</taxon>
        <taxon>Pseudomonadota</taxon>
        <taxon>Alphaproteobacteria</taxon>
        <taxon>Hyphomicrobiales</taxon>
        <taxon>Rhizobiaceae</taxon>
        <taxon>Rhizobium/Agrobacterium group</taxon>
        <taxon>Agrobacterium</taxon>
        <taxon>Agrobacterium tumefaciens complex</taxon>
    </lineage>
</organism>
<comment type="similarity">
    <text evidence="1">Belongs to the AlaDH/PNT family.</text>
</comment>
<name>A0AA44FBU2_AGRTU</name>
<dbReference type="InterPro" id="IPR007886">
    <property type="entry name" value="AlaDH/PNT_N"/>
</dbReference>
<proteinExistence type="inferred from homology"/>
<dbReference type="RefSeq" id="WP_174021579.1">
    <property type="nucleotide sequence ID" value="NZ_JAAMAW010000022.1"/>
</dbReference>
<dbReference type="EMBL" id="JAAMAY010000043">
    <property type="protein sequence ID" value="NTC32070.1"/>
    <property type="molecule type" value="Genomic_DNA"/>
</dbReference>
<keyword evidence="3" id="KW-0560">Oxidoreductase</keyword>
<dbReference type="InterPro" id="IPR007698">
    <property type="entry name" value="AlaDH/PNT_NAD(H)-bd"/>
</dbReference>
<dbReference type="SMART" id="SM01002">
    <property type="entry name" value="AlaDh_PNT_C"/>
    <property type="match status" value="1"/>
</dbReference>